<gene>
    <name evidence="1" type="ORF">DAMO_0624</name>
</gene>
<evidence type="ECO:0008006" key="3">
    <source>
        <dbReference type="Google" id="ProtNLM"/>
    </source>
</evidence>
<protein>
    <recommendedName>
        <fullName evidence="3">DUF4145 domain-containing protein</fullName>
    </recommendedName>
</protein>
<reference evidence="1 2" key="1">
    <citation type="journal article" date="2010" name="Nature">
        <title>Nitrite-driven anaerobic methane oxidation by oxygenic bacteria.</title>
        <authorList>
            <person name="Ettwig K.F."/>
            <person name="Butler M.K."/>
            <person name="Le Paslier D."/>
            <person name="Pelletier E."/>
            <person name="Mangenot S."/>
            <person name="Kuypers M.M.M."/>
            <person name="Schreiber F."/>
            <person name="Dutilh B.E."/>
            <person name="Zedelius J."/>
            <person name="de Beer D."/>
            <person name="Gloerich J."/>
            <person name="Wessels H.J.C.T."/>
            <person name="van Allen T."/>
            <person name="Luesken F."/>
            <person name="Wu M."/>
            <person name="van de Pas-Schoonen K.T."/>
            <person name="Op den Camp H.J.M."/>
            <person name="Janssen-Megens E.M."/>
            <person name="Francoijs K-J."/>
            <person name="Stunnenberg H."/>
            <person name="Weissenbach J."/>
            <person name="Jetten M.S.M."/>
            <person name="Strous M."/>
        </authorList>
    </citation>
    <scope>NUCLEOTIDE SEQUENCE [LARGE SCALE GENOMIC DNA]</scope>
</reference>
<evidence type="ECO:0000313" key="1">
    <source>
        <dbReference type="EMBL" id="CBE67697.1"/>
    </source>
</evidence>
<dbReference type="HOGENOM" id="CLU_1286856_0_0_0"/>
<sequence>MDVEAIKVRLKDLLQDSQGSKNLEVQNRVHQGTLGLLHVLYGRDSSRERDMCNALDRIAKSYYPGVPASVDSSINVLRGVLQAIQADVEVGMLGSLRDAVTSEVLSDLIKLARTVSDEGGEATKNVAAVLAAAAFEDSLRRLAASAGLPHQEKLADVVTALKEKDVLQGAQVGIAQSYLSFRNRALHAKWTEVDRPEVASILGFTEALLVKHFS</sequence>
<dbReference type="EMBL" id="FP565575">
    <property type="protein sequence ID" value="CBE67697.1"/>
    <property type="molecule type" value="Genomic_DNA"/>
</dbReference>
<dbReference type="AlphaFoldDB" id="D5MKQ0"/>
<name>D5MKQ0_METO1</name>
<proteinExistence type="predicted"/>
<accession>D5MKQ0</accession>
<dbReference type="Proteomes" id="UP000006898">
    <property type="component" value="Chromosome"/>
</dbReference>
<dbReference type="KEGG" id="mox:DAMO_0624"/>
<evidence type="ECO:0000313" key="2">
    <source>
        <dbReference type="Proteomes" id="UP000006898"/>
    </source>
</evidence>
<organism evidence="1 2">
    <name type="scientific">Methylomirabilis oxygeniifera</name>
    <dbReference type="NCBI Taxonomy" id="671143"/>
    <lineage>
        <taxon>Bacteria</taxon>
        <taxon>Candidatus Methylomirabilota</taxon>
        <taxon>Candidatus Methylomirabilia</taxon>
        <taxon>Candidatus Methylomirabilales</taxon>
        <taxon>Candidatus Methylomirabilaceae</taxon>
        <taxon>Candidatus Methylomirabilis</taxon>
    </lineage>
</organism>